<dbReference type="Proteomes" id="UP001265746">
    <property type="component" value="Unassembled WGS sequence"/>
</dbReference>
<comment type="similarity">
    <text evidence="9">Belongs to the ustYa family.</text>
</comment>
<dbReference type="GO" id="GO:0016491">
    <property type="term" value="F:oxidoreductase activity"/>
    <property type="evidence" value="ECO:0007669"/>
    <property type="project" value="UniProtKB-KW"/>
</dbReference>
<feature type="region of interest" description="Disordered" evidence="10">
    <location>
        <begin position="200"/>
        <end position="219"/>
    </location>
</feature>
<keyword evidence="3 11" id="KW-0812">Transmembrane</keyword>
<evidence type="ECO:0000313" key="12">
    <source>
        <dbReference type="EMBL" id="KAK2595877.1"/>
    </source>
</evidence>
<dbReference type="GO" id="GO:0016020">
    <property type="term" value="C:membrane"/>
    <property type="evidence" value="ECO:0007669"/>
    <property type="project" value="UniProtKB-SubCell"/>
</dbReference>
<evidence type="ECO:0000256" key="8">
    <source>
        <dbReference type="ARBA" id="ARBA00023180"/>
    </source>
</evidence>
<evidence type="ECO:0000256" key="1">
    <source>
        <dbReference type="ARBA" id="ARBA00004167"/>
    </source>
</evidence>
<protein>
    <submittedName>
        <fullName evidence="12">Uncharacterized protein</fullName>
    </submittedName>
</protein>
<evidence type="ECO:0000256" key="9">
    <source>
        <dbReference type="ARBA" id="ARBA00035112"/>
    </source>
</evidence>
<dbReference type="PANTHER" id="PTHR33365:SF4">
    <property type="entry name" value="CYCLOCHLOROTINE BIOSYNTHESIS PROTEIN O"/>
    <property type="match status" value="1"/>
</dbReference>
<dbReference type="EMBL" id="JAUJFL010000013">
    <property type="protein sequence ID" value="KAK2595877.1"/>
    <property type="molecule type" value="Genomic_DNA"/>
</dbReference>
<evidence type="ECO:0000256" key="6">
    <source>
        <dbReference type="ARBA" id="ARBA00023026"/>
    </source>
</evidence>
<keyword evidence="7 11" id="KW-0472">Membrane</keyword>
<evidence type="ECO:0000256" key="10">
    <source>
        <dbReference type="SAM" id="MobiDB-lite"/>
    </source>
</evidence>
<accession>A0AAD9S1X1</accession>
<keyword evidence="4 11" id="KW-1133">Transmembrane helix</keyword>
<evidence type="ECO:0000256" key="2">
    <source>
        <dbReference type="ARBA" id="ARBA00004685"/>
    </source>
</evidence>
<comment type="caution">
    <text evidence="12">The sequence shown here is derived from an EMBL/GenBank/DDBJ whole genome shotgun (WGS) entry which is preliminary data.</text>
</comment>
<keyword evidence="8" id="KW-0325">Glycoprotein</keyword>
<evidence type="ECO:0000256" key="7">
    <source>
        <dbReference type="ARBA" id="ARBA00023136"/>
    </source>
</evidence>
<dbReference type="InterPro" id="IPR021765">
    <property type="entry name" value="UstYa-like"/>
</dbReference>
<comment type="subcellular location">
    <subcellularLocation>
        <location evidence="1">Membrane</location>
        <topology evidence="1">Single-pass membrane protein</topology>
    </subcellularLocation>
</comment>
<name>A0AAD9S1X1_PHOAM</name>
<evidence type="ECO:0000256" key="5">
    <source>
        <dbReference type="ARBA" id="ARBA00023002"/>
    </source>
</evidence>
<comment type="pathway">
    <text evidence="2">Mycotoxin biosynthesis.</text>
</comment>
<organism evidence="12 13">
    <name type="scientific">Phomopsis amygdali</name>
    <name type="common">Fusicoccum amygdali</name>
    <dbReference type="NCBI Taxonomy" id="1214568"/>
    <lineage>
        <taxon>Eukaryota</taxon>
        <taxon>Fungi</taxon>
        <taxon>Dikarya</taxon>
        <taxon>Ascomycota</taxon>
        <taxon>Pezizomycotina</taxon>
        <taxon>Sordariomycetes</taxon>
        <taxon>Sordariomycetidae</taxon>
        <taxon>Diaporthales</taxon>
        <taxon>Diaporthaceae</taxon>
        <taxon>Diaporthe</taxon>
    </lineage>
</organism>
<reference evidence="12" key="1">
    <citation type="submission" date="2023-06" db="EMBL/GenBank/DDBJ databases">
        <authorList>
            <person name="Noh H."/>
        </authorList>
    </citation>
    <scope>NUCLEOTIDE SEQUENCE</scope>
    <source>
        <strain evidence="12">DUCC20226</strain>
    </source>
</reference>
<gene>
    <name evidence="12" type="ORF">N8I77_013669</name>
</gene>
<proteinExistence type="inferred from homology"/>
<evidence type="ECO:0000256" key="11">
    <source>
        <dbReference type="SAM" id="Phobius"/>
    </source>
</evidence>
<keyword evidence="13" id="KW-1185">Reference proteome</keyword>
<evidence type="ECO:0000256" key="3">
    <source>
        <dbReference type="ARBA" id="ARBA00022692"/>
    </source>
</evidence>
<dbReference type="PANTHER" id="PTHR33365">
    <property type="entry name" value="YALI0B05434P"/>
    <property type="match status" value="1"/>
</dbReference>
<evidence type="ECO:0000313" key="13">
    <source>
        <dbReference type="Proteomes" id="UP001265746"/>
    </source>
</evidence>
<dbReference type="AlphaFoldDB" id="A0AAD9S1X1"/>
<keyword evidence="5" id="KW-0560">Oxidoreductase</keyword>
<sequence>MLPQWISKSSSYKQLDAQRSAEGDDDERSLFINKEQLVGTSRKVSDQWRVISLFSWTLTVVFALLYLREKINSAGGGYEQGWPTDFVSIRGHIETERRTFTGAPAIRRNGTVYVPHQDSVRYVGAPSPEIDHAWEQLVGGRYFLITEEEAKATWGTDYRDYWSEARGGYVLGLDVFHTLHCLNQIRQKLNPEYYPHEHGSAETKLIHNGNTKALPKLEP</sequence>
<evidence type="ECO:0000256" key="4">
    <source>
        <dbReference type="ARBA" id="ARBA00022989"/>
    </source>
</evidence>
<feature type="transmembrane region" description="Helical" evidence="11">
    <location>
        <begin position="48"/>
        <end position="67"/>
    </location>
</feature>
<dbReference type="Pfam" id="PF11807">
    <property type="entry name" value="UstYa"/>
    <property type="match status" value="1"/>
</dbReference>
<dbReference type="GO" id="GO:0043386">
    <property type="term" value="P:mycotoxin biosynthetic process"/>
    <property type="evidence" value="ECO:0007669"/>
    <property type="project" value="InterPro"/>
</dbReference>
<keyword evidence="6" id="KW-0843">Virulence</keyword>